<organism evidence="2">
    <name type="scientific">sediment metagenome</name>
    <dbReference type="NCBI Taxonomy" id="749907"/>
    <lineage>
        <taxon>unclassified sequences</taxon>
        <taxon>metagenomes</taxon>
        <taxon>ecological metagenomes</taxon>
    </lineage>
</organism>
<evidence type="ECO:0000313" key="2">
    <source>
        <dbReference type="EMBL" id="EFK95046.1"/>
    </source>
</evidence>
<gene>
    <name evidence="2" type="ORF">LDC_2955</name>
</gene>
<accession>D9PN26</accession>
<sequence>MGALLGGIVFAIIGVVLMVIWKGELVSVLKGSVPLMLALGGILAIIAGITSIKDSIEAKKLEQESQKETPPEQPEQK</sequence>
<comment type="caution">
    <text evidence="2">The sequence shown here is derived from an EMBL/GenBank/DDBJ whole genome shotgun (WGS) entry which is preliminary data.</text>
</comment>
<keyword evidence="1" id="KW-0812">Transmembrane</keyword>
<dbReference type="EMBL" id="ADZX01000910">
    <property type="protein sequence ID" value="EFK95046.1"/>
    <property type="molecule type" value="Genomic_DNA"/>
</dbReference>
<proteinExistence type="predicted"/>
<keyword evidence="1" id="KW-0472">Membrane</keyword>
<reference evidence="2" key="1">
    <citation type="submission" date="2010-07" db="EMBL/GenBank/DDBJ databases">
        <authorList>
            <consortium name="CONSOLIDER consortium CSD2007-00005"/>
            <person name="Guazzaroni M.-E."/>
            <person name="Richter M."/>
            <person name="Garcia-Salamanca A."/>
            <person name="Yarza P."/>
            <person name="Ferrer M."/>
        </authorList>
    </citation>
    <scope>NUCLEOTIDE SEQUENCE</scope>
</reference>
<keyword evidence="1" id="KW-1133">Transmembrane helix</keyword>
<feature type="transmembrane region" description="Helical" evidence="1">
    <location>
        <begin position="33"/>
        <end position="52"/>
    </location>
</feature>
<feature type="transmembrane region" description="Helical" evidence="1">
    <location>
        <begin position="5"/>
        <end position="21"/>
    </location>
</feature>
<evidence type="ECO:0000256" key="1">
    <source>
        <dbReference type="SAM" id="Phobius"/>
    </source>
</evidence>
<dbReference type="AlphaFoldDB" id="D9PN26"/>
<reference evidence="2" key="2">
    <citation type="journal article" date="2011" name="Microb. Ecol.">
        <title>Taxonomic and Functional Metagenomic Profiling of the Microbial Community in the Anoxic Sediment of a Sub-saline Shallow Lake (Laguna de Carrizo, Central Spain).</title>
        <authorList>
            <person name="Ferrer M."/>
            <person name="Guazzaroni M.E."/>
            <person name="Richter M."/>
            <person name="Garcia-Salamanca A."/>
            <person name="Yarza P."/>
            <person name="Suarez-Suarez A."/>
            <person name="Solano J."/>
            <person name="Alcaide M."/>
            <person name="van Dillewijn P."/>
            <person name="Molina-Henares M.A."/>
            <person name="Lopez-Cortes N."/>
            <person name="Al-Ramahi Y."/>
            <person name="Guerrero C."/>
            <person name="Acosta A."/>
            <person name="de Eugenio L.I."/>
            <person name="Martinez V."/>
            <person name="Marques S."/>
            <person name="Rojo F."/>
            <person name="Santero E."/>
            <person name="Genilloud O."/>
            <person name="Perez-Perez J."/>
            <person name="Rossello-Mora R."/>
            <person name="Ramos J.L."/>
        </authorList>
    </citation>
    <scope>NUCLEOTIDE SEQUENCE</scope>
</reference>
<name>D9PN26_9ZZZZ</name>
<protein>
    <submittedName>
        <fullName evidence="2">Membrane protein</fullName>
    </submittedName>
</protein>